<reference evidence="2" key="1">
    <citation type="submission" date="2022-11" db="UniProtKB">
        <authorList>
            <consortium name="WormBaseParasite"/>
        </authorList>
    </citation>
    <scope>IDENTIFICATION</scope>
</reference>
<protein>
    <submittedName>
        <fullName evidence="2">Uncharacterized protein</fullName>
    </submittedName>
</protein>
<dbReference type="AlphaFoldDB" id="A0A915JT29"/>
<keyword evidence="1" id="KW-1185">Reference proteome</keyword>
<name>A0A915JT29_ROMCU</name>
<evidence type="ECO:0000313" key="1">
    <source>
        <dbReference type="Proteomes" id="UP000887565"/>
    </source>
</evidence>
<dbReference type="Proteomes" id="UP000887565">
    <property type="component" value="Unplaced"/>
</dbReference>
<evidence type="ECO:0000313" key="2">
    <source>
        <dbReference type="WBParaSite" id="nRc.2.0.1.t28987-RA"/>
    </source>
</evidence>
<sequence length="248" mass="28242">MLKSMSYTQIHMAGASEEVTVGQGPEPLTHCIPGRRATNCVNQATWMNLNPWRKNQQHKNSRNDTGQPSWNWQNPRLLPSSSVFQNPNWPSTNVWQNQNQRLPPAPQIFFTCTIIKRDGSSLDAAGIEISSFQGERSRGFLVPGMGLYPAYKGGAVLSARDPDTTQGRVNVVTVEVKDRYGKNCQAKCYEPRFRRYVTCRGQFRLSNDRRSADPIQMTGTQREALEGMWVRNGNNMYRLPDYCRFECT</sequence>
<proteinExistence type="predicted"/>
<dbReference type="WBParaSite" id="nRc.2.0.1.t28987-RA">
    <property type="protein sequence ID" value="nRc.2.0.1.t28987-RA"/>
    <property type="gene ID" value="nRc.2.0.1.g28987"/>
</dbReference>
<organism evidence="1 2">
    <name type="scientific">Romanomermis culicivorax</name>
    <name type="common">Nematode worm</name>
    <dbReference type="NCBI Taxonomy" id="13658"/>
    <lineage>
        <taxon>Eukaryota</taxon>
        <taxon>Metazoa</taxon>
        <taxon>Ecdysozoa</taxon>
        <taxon>Nematoda</taxon>
        <taxon>Enoplea</taxon>
        <taxon>Dorylaimia</taxon>
        <taxon>Mermithida</taxon>
        <taxon>Mermithoidea</taxon>
        <taxon>Mermithidae</taxon>
        <taxon>Romanomermis</taxon>
    </lineage>
</organism>
<accession>A0A915JT29</accession>